<evidence type="ECO:0000313" key="1">
    <source>
        <dbReference type="EMBL" id="RUS57116.1"/>
    </source>
</evidence>
<dbReference type="RefSeq" id="WP_126990347.1">
    <property type="nucleotide sequence ID" value="NZ_JTFC01000027.1"/>
</dbReference>
<organism evidence="1 2">
    <name type="scientific">Candidatus Kurthia intestinigallinarum</name>
    <dbReference type="NCBI Taxonomy" id="1562256"/>
    <lineage>
        <taxon>Bacteria</taxon>
        <taxon>Bacillati</taxon>
        <taxon>Bacillota</taxon>
        <taxon>Bacilli</taxon>
        <taxon>Bacillales</taxon>
        <taxon>Caryophanaceae</taxon>
        <taxon>Kurthia</taxon>
    </lineage>
</organism>
<evidence type="ECO:0008006" key="3">
    <source>
        <dbReference type="Google" id="ProtNLM"/>
    </source>
</evidence>
<sequence length="195" mass="22301">MQQQTQQLLDGLRQNSEALIEDGLLLAARHRYSRAYLCFQAAIDEMNKYFSIERTEKVAPINWPAIDVDLLNDNTVLEKDTIIEQALVKLLKDRAFGNEVQTLSEFANAIDSFKRLLAGDEEALVAALDEPLQYMMFDGADHIERVMHERNELRKSVLQVDITNDGYQCPTDVITYEHMIEIGMAALANQLMMDY</sequence>
<proteinExistence type="predicted"/>
<accession>A0A433RUZ0</accession>
<name>A0A433RUZ0_9BACL</name>
<gene>
    <name evidence="1" type="ORF">QI30_07605</name>
</gene>
<dbReference type="AlphaFoldDB" id="A0A433RUZ0"/>
<keyword evidence="2" id="KW-1185">Reference proteome</keyword>
<dbReference type="EMBL" id="JTFC01000027">
    <property type="protein sequence ID" value="RUS57116.1"/>
    <property type="molecule type" value="Genomic_DNA"/>
</dbReference>
<reference evidence="1 2" key="1">
    <citation type="submission" date="2014-11" db="EMBL/GenBank/DDBJ databases">
        <title>Genome sequence and analysis of novel Kurthia sp.</title>
        <authorList>
            <person name="Lawson J.N."/>
            <person name="Gonzalez J.E."/>
            <person name="Rinauldi L."/>
            <person name="Xuan Z."/>
            <person name="Firman A."/>
            <person name="Shaddox L."/>
            <person name="Trudeau A."/>
            <person name="Shah S."/>
            <person name="Reiman D."/>
        </authorList>
    </citation>
    <scope>NUCLEOTIDE SEQUENCE [LARGE SCALE GENOMIC DNA]</scope>
    <source>
        <strain evidence="1 2">3B1D</strain>
    </source>
</reference>
<dbReference type="OrthoDB" id="2455084at2"/>
<dbReference type="InterPro" id="IPR030987">
    <property type="entry name" value="AbiV"/>
</dbReference>
<dbReference type="NCBIfam" id="TIGR04498">
    <property type="entry name" value="AbiV_defense"/>
    <property type="match status" value="1"/>
</dbReference>
<dbReference type="Pfam" id="PF18728">
    <property type="entry name" value="HEPN_AbiV"/>
    <property type="match status" value="1"/>
</dbReference>
<evidence type="ECO:0000313" key="2">
    <source>
        <dbReference type="Proteomes" id="UP000288623"/>
    </source>
</evidence>
<comment type="caution">
    <text evidence="1">The sequence shown here is derived from an EMBL/GenBank/DDBJ whole genome shotgun (WGS) entry which is preliminary data.</text>
</comment>
<protein>
    <recommendedName>
        <fullName evidence="3">HEPN domain-containing protein</fullName>
    </recommendedName>
</protein>
<dbReference type="Proteomes" id="UP000288623">
    <property type="component" value="Unassembled WGS sequence"/>
</dbReference>